<evidence type="ECO:0000256" key="6">
    <source>
        <dbReference type="ARBA" id="ARBA00023136"/>
    </source>
</evidence>
<feature type="transmembrane region" description="Helical" evidence="7">
    <location>
        <begin position="7"/>
        <end position="26"/>
    </location>
</feature>
<dbReference type="PANTHER" id="PTHR33452:SF4">
    <property type="entry name" value="BLL4328 PROTEIN"/>
    <property type="match status" value="1"/>
</dbReference>
<sequence>MKTQSLAAEWAPRVLSVLRIVAALLFMEHGTQKLFGFPASANPAPAFLTLYWFAAVLEIVGGILLVLGLFTRPVAFVLSGQMAFAYFMAHAPRNFFPVLNGGDAAILFCFVFLYFSVAGGGTWSLDHMRRRGTGRRA</sequence>
<evidence type="ECO:0000256" key="2">
    <source>
        <dbReference type="ARBA" id="ARBA00006679"/>
    </source>
</evidence>
<dbReference type="PANTHER" id="PTHR33452">
    <property type="entry name" value="OXIDOREDUCTASE CATD-RELATED"/>
    <property type="match status" value="1"/>
</dbReference>
<proteinExistence type="inferred from homology"/>
<dbReference type="InterPro" id="IPR032808">
    <property type="entry name" value="DoxX"/>
</dbReference>
<keyword evidence="4 7" id="KW-0812">Transmembrane</keyword>
<dbReference type="Proteomes" id="UP000603940">
    <property type="component" value="Unassembled WGS sequence"/>
</dbReference>
<gene>
    <name evidence="8" type="ORF">IBL25_12280</name>
</gene>
<organism evidence="8 9">
    <name type="scientific">Pseudoroseomonas ludipueritiae</name>
    <dbReference type="NCBI Taxonomy" id="198093"/>
    <lineage>
        <taxon>Bacteria</taxon>
        <taxon>Pseudomonadati</taxon>
        <taxon>Pseudomonadota</taxon>
        <taxon>Alphaproteobacteria</taxon>
        <taxon>Acetobacterales</taxon>
        <taxon>Acetobacteraceae</taxon>
        <taxon>Pseudoroseomonas</taxon>
    </lineage>
</organism>
<accession>A0ABR7R7S8</accession>
<comment type="subcellular location">
    <subcellularLocation>
        <location evidence="1">Cell membrane</location>
        <topology evidence="1">Multi-pass membrane protein</topology>
    </subcellularLocation>
</comment>
<evidence type="ECO:0000256" key="4">
    <source>
        <dbReference type="ARBA" id="ARBA00022692"/>
    </source>
</evidence>
<keyword evidence="9" id="KW-1185">Reference proteome</keyword>
<keyword evidence="5 7" id="KW-1133">Transmembrane helix</keyword>
<evidence type="ECO:0000256" key="1">
    <source>
        <dbReference type="ARBA" id="ARBA00004651"/>
    </source>
</evidence>
<evidence type="ECO:0000256" key="3">
    <source>
        <dbReference type="ARBA" id="ARBA00022475"/>
    </source>
</evidence>
<dbReference type="EMBL" id="JACTUZ010000047">
    <property type="protein sequence ID" value="MBC9177717.1"/>
    <property type="molecule type" value="Genomic_DNA"/>
</dbReference>
<comment type="caution">
    <text evidence="8">The sequence shown here is derived from an EMBL/GenBank/DDBJ whole genome shotgun (WGS) entry which is preliminary data.</text>
</comment>
<reference evidence="8 9" key="1">
    <citation type="journal article" date="2009" name="Int. J. Syst. Evol. Microbiol.">
        <title>Transfer of Teichococcus ludipueritiae and Muricoccus roseus to the genus Roseomonas, as Roseomonas ludipueritiae comb. nov. and Roseomonas rosea comb. nov., respectively, and emended description of the genus Roseomonas.</title>
        <authorList>
            <person name="Sanchez-Porro C."/>
            <person name="Gallego V."/>
            <person name="Busse H.J."/>
            <person name="Kampfer P."/>
            <person name="Ventosa A."/>
        </authorList>
    </citation>
    <scope>NUCLEOTIDE SEQUENCE [LARGE SCALE GENOMIC DNA]</scope>
    <source>
        <strain evidence="8 9">DSM 14915</strain>
    </source>
</reference>
<dbReference type="RefSeq" id="WP_187778833.1">
    <property type="nucleotide sequence ID" value="NZ_JACTUZ010000047.1"/>
</dbReference>
<protein>
    <submittedName>
        <fullName evidence="8">DoxX family protein</fullName>
    </submittedName>
</protein>
<name>A0ABR7R7S8_9PROT</name>
<comment type="similarity">
    <text evidence="2">Belongs to the DoxX family.</text>
</comment>
<evidence type="ECO:0000313" key="9">
    <source>
        <dbReference type="Proteomes" id="UP000603940"/>
    </source>
</evidence>
<dbReference type="Pfam" id="PF07681">
    <property type="entry name" value="DoxX"/>
    <property type="match status" value="1"/>
</dbReference>
<keyword evidence="6 7" id="KW-0472">Membrane</keyword>
<feature type="transmembrane region" description="Helical" evidence="7">
    <location>
        <begin position="104"/>
        <end position="125"/>
    </location>
</feature>
<dbReference type="InterPro" id="IPR051907">
    <property type="entry name" value="DoxX-like_oxidoreductase"/>
</dbReference>
<feature type="transmembrane region" description="Helical" evidence="7">
    <location>
        <begin position="46"/>
        <end position="67"/>
    </location>
</feature>
<evidence type="ECO:0000256" key="7">
    <source>
        <dbReference type="SAM" id="Phobius"/>
    </source>
</evidence>
<keyword evidence="3" id="KW-1003">Cell membrane</keyword>
<evidence type="ECO:0000313" key="8">
    <source>
        <dbReference type="EMBL" id="MBC9177717.1"/>
    </source>
</evidence>
<feature type="transmembrane region" description="Helical" evidence="7">
    <location>
        <begin position="74"/>
        <end position="92"/>
    </location>
</feature>
<evidence type="ECO:0000256" key="5">
    <source>
        <dbReference type="ARBA" id="ARBA00022989"/>
    </source>
</evidence>